<evidence type="ECO:0000256" key="4">
    <source>
        <dbReference type="ARBA" id="ARBA00022989"/>
    </source>
</evidence>
<keyword evidence="4 7" id="KW-1133">Transmembrane helix</keyword>
<organism evidence="9 10">
    <name type="scientific">Cryomyces minteri</name>
    <dbReference type="NCBI Taxonomy" id="331657"/>
    <lineage>
        <taxon>Eukaryota</taxon>
        <taxon>Fungi</taxon>
        <taxon>Dikarya</taxon>
        <taxon>Ascomycota</taxon>
        <taxon>Pezizomycotina</taxon>
        <taxon>Dothideomycetes</taxon>
        <taxon>Dothideomycetes incertae sedis</taxon>
        <taxon>Cryomyces</taxon>
    </lineage>
</organism>
<evidence type="ECO:0000256" key="3">
    <source>
        <dbReference type="ARBA" id="ARBA00022692"/>
    </source>
</evidence>
<evidence type="ECO:0000256" key="5">
    <source>
        <dbReference type="ARBA" id="ARBA00023136"/>
    </source>
</evidence>
<evidence type="ECO:0000256" key="2">
    <source>
        <dbReference type="ARBA" id="ARBA00022475"/>
    </source>
</evidence>
<evidence type="ECO:0000256" key="1">
    <source>
        <dbReference type="ARBA" id="ARBA00004651"/>
    </source>
</evidence>
<accession>A0A4U0WNC6</accession>
<protein>
    <recommendedName>
        <fullName evidence="8">DUF202 domain-containing protein</fullName>
    </recommendedName>
</protein>
<dbReference type="GO" id="GO:0005886">
    <property type="term" value="C:plasma membrane"/>
    <property type="evidence" value="ECO:0007669"/>
    <property type="project" value="UniProtKB-SubCell"/>
</dbReference>
<keyword evidence="3 7" id="KW-0812">Transmembrane</keyword>
<evidence type="ECO:0000256" key="7">
    <source>
        <dbReference type="SAM" id="Phobius"/>
    </source>
</evidence>
<dbReference type="EMBL" id="NAJN01001222">
    <property type="protein sequence ID" value="TKA64764.1"/>
    <property type="molecule type" value="Genomic_DNA"/>
</dbReference>
<feature type="transmembrane region" description="Helical" evidence="7">
    <location>
        <begin position="136"/>
        <end position="153"/>
    </location>
</feature>
<dbReference type="Proteomes" id="UP000308768">
    <property type="component" value="Unassembled WGS sequence"/>
</dbReference>
<evidence type="ECO:0000313" key="9">
    <source>
        <dbReference type="EMBL" id="TKA64764.1"/>
    </source>
</evidence>
<keyword evidence="2" id="KW-1003">Cell membrane</keyword>
<feature type="transmembrane region" description="Helical" evidence="7">
    <location>
        <begin position="173"/>
        <end position="195"/>
    </location>
</feature>
<dbReference type="OrthoDB" id="199599at2759"/>
<sequence length="203" mass="22222">MSRVAGNSVTGLDGTQDDDGLRRRPSRNSQRDRPSGIDAQDEANEEQSWWKRMAEKYGSVELENKGSVARDHLALERTFLAWLRTSLSFASIGIAVTQLFRLNTSLANSSTSDTQAPSQLAAAADRTRLKQVGKPLGATFLAIAILVLFIGFHRYFESQHYVIRGKFPASRGSIILVSAVAGALIITSLVVVVSVGRDVFEKR</sequence>
<feature type="region of interest" description="Disordered" evidence="6">
    <location>
        <begin position="1"/>
        <end position="45"/>
    </location>
</feature>
<dbReference type="PANTHER" id="PTHR34187">
    <property type="entry name" value="FGR18P"/>
    <property type="match status" value="1"/>
</dbReference>
<keyword evidence="5 7" id="KW-0472">Membrane</keyword>
<dbReference type="PANTHER" id="PTHR34187:SF2">
    <property type="entry name" value="DUF202 DOMAIN-CONTAINING PROTEIN"/>
    <property type="match status" value="1"/>
</dbReference>
<comment type="caution">
    <text evidence="9">The sequence shown here is derived from an EMBL/GenBank/DDBJ whole genome shotgun (WGS) entry which is preliminary data.</text>
</comment>
<gene>
    <name evidence="9" type="ORF">B0A49_07975</name>
</gene>
<comment type="subcellular location">
    <subcellularLocation>
        <location evidence="1">Cell membrane</location>
        <topology evidence="1">Multi-pass membrane protein</topology>
    </subcellularLocation>
</comment>
<proteinExistence type="predicted"/>
<evidence type="ECO:0000256" key="6">
    <source>
        <dbReference type="SAM" id="MobiDB-lite"/>
    </source>
</evidence>
<dbReference type="InterPro" id="IPR052053">
    <property type="entry name" value="IM_YidH-like"/>
</dbReference>
<reference evidence="9 10" key="1">
    <citation type="submission" date="2017-03" db="EMBL/GenBank/DDBJ databases">
        <title>Genomes of endolithic fungi from Antarctica.</title>
        <authorList>
            <person name="Coleine C."/>
            <person name="Masonjones S."/>
            <person name="Stajich J.E."/>
        </authorList>
    </citation>
    <scope>NUCLEOTIDE SEQUENCE [LARGE SCALE GENOMIC DNA]</scope>
    <source>
        <strain evidence="9 10">CCFEE 5187</strain>
    </source>
</reference>
<feature type="domain" description="DUF202" evidence="8">
    <location>
        <begin position="70"/>
        <end position="160"/>
    </location>
</feature>
<dbReference type="AlphaFoldDB" id="A0A4U0WNC6"/>
<evidence type="ECO:0000259" key="8">
    <source>
        <dbReference type="Pfam" id="PF02656"/>
    </source>
</evidence>
<dbReference type="Pfam" id="PF02656">
    <property type="entry name" value="DUF202"/>
    <property type="match status" value="1"/>
</dbReference>
<evidence type="ECO:0000313" key="10">
    <source>
        <dbReference type="Proteomes" id="UP000308768"/>
    </source>
</evidence>
<keyword evidence="10" id="KW-1185">Reference proteome</keyword>
<dbReference type="InterPro" id="IPR003807">
    <property type="entry name" value="DUF202"/>
</dbReference>
<dbReference type="STRING" id="331657.A0A4U0WNC6"/>
<name>A0A4U0WNC6_9PEZI</name>